<gene>
    <name evidence="2" type="ORF">AW06_000809</name>
    <name evidence="3" type="ORF">HWD57_03740</name>
</gene>
<reference evidence="2 4" key="1">
    <citation type="submission" date="2014-02" db="EMBL/GenBank/DDBJ databases">
        <title>Expanding our view of genomic diversity in Candidatus Accumulibacter clades.</title>
        <authorList>
            <person name="Skennerton C.T."/>
            <person name="Barr J.J."/>
            <person name="Slater F.R."/>
            <person name="Bond P.L."/>
            <person name="Tyson G.W."/>
        </authorList>
    </citation>
    <scope>NUCLEOTIDE SEQUENCE [LARGE SCALE GENOMIC DNA]</scope>
    <source>
        <strain evidence="4">SK-02</strain>
    </source>
</reference>
<keyword evidence="1" id="KW-0732">Signal</keyword>
<dbReference type="RefSeq" id="WP_138678147.1">
    <property type="nucleotide sequence ID" value="NZ_JDST02000015.1"/>
</dbReference>
<dbReference type="Proteomes" id="UP000021315">
    <property type="component" value="Unassembled WGS sequence"/>
</dbReference>
<keyword evidence="4" id="KW-1185">Reference proteome</keyword>
<feature type="chain" id="PRO_5001751194" evidence="1">
    <location>
        <begin position="25"/>
        <end position="118"/>
    </location>
</feature>
<evidence type="ECO:0000313" key="2">
    <source>
        <dbReference type="EMBL" id="KFB77842.1"/>
    </source>
</evidence>
<reference evidence="3" key="3">
    <citation type="submission" date="2020-06" db="EMBL/GenBank/DDBJ databases">
        <authorList>
            <person name="Arumugam K."/>
            <person name="Besarab I."/>
            <person name="Haryono M."/>
            <person name="Bagci C."/>
            <person name="Beier S."/>
            <person name="Buchfink B."/>
            <person name="Gorska A."/>
            <person name="Qiu G."/>
            <person name="Huson D.H."/>
            <person name="Williams R.B."/>
        </authorList>
    </citation>
    <scope>NUCLEOTIDE SEQUENCE</scope>
    <source>
        <strain evidence="3">SSA1</strain>
    </source>
</reference>
<dbReference type="EMBL" id="CP058708">
    <property type="protein sequence ID" value="QLH48985.1"/>
    <property type="molecule type" value="Genomic_DNA"/>
</dbReference>
<organism evidence="2 4">
    <name type="scientific">Candidatus Accumulibacter cognatus</name>
    <dbReference type="NCBI Taxonomy" id="2954383"/>
    <lineage>
        <taxon>Bacteria</taxon>
        <taxon>Pseudomonadati</taxon>
        <taxon>Pseudomonadota</taxon>
        <taxon>Betaproteobacteria</taxon>
        <taxon>Candidatus Accumulibacter</taxon>
    </lineage>
</organism>
<evidence type="ECO:0000256" key="1">
    <source>
        <dbReference type="SAM" id="SignalP"/>
    </source>
</evidence>
<dbReference type="EMBL" id="JDST02000015">
    <property type="protein sequence ID" value="KFB77842.1"/>
    <property type="molecule type" value="Genomic_DNA"/>
</dbReference>
<sequence>MSQFMKNSLLGIFTMSLLVSSAQAVIIVDYNAVDYNVVMPPPPGGLTSRFVPLAQTEPGYLMQRSNAWRVYNQDRPRTGALLVYPWVSGSIGAPTSLRQVEVRNNISRAQAYRLIPRE</sequence>
<dbReference type="KEGG" id="acog:HWD57_03740"/>
<dbReference type="STRING" id="1453999.AW06_000809"/>
<evidence type="ECO:0000313" key="4">
    <source>
        <dbReference type="Proteomes" id="UP000021315"/>
    </source>
</evidence>
<protein>
    <submittedName>
        <fullName evidence="2">Uncharacterized protein</fullName>
    </submittedName>
</protein>
<feature type="signal peptide" evidence="1">
    <location>
        <begin position="1"/>
        <end position="24"/>
    </location>
</feature>
<accession>A0A7D5SHX8</accession>
<evidence type="ECO:0000313" key="5">
    <source>
        <dbReference type="Proteomes" id="UP000509684"/>
    </source>
</evidence>
<evidence type="ECO:0000313" key="3">
    <source>
        <dbReference type="EMBL" id="QLH48985.1"/>
    </source>
</evidence>
<reference evidence="3 5" key="2">
    <citation type="journal article" date="2019" name="Microbiome">
        <title>Annotated bacterial chromosomes from frame-shift-corrected long-read metagenomic data.</title>
        <authorList>
            <person name="Arumugam K."/>
            <person name="Bagci C."/>
            <person name="Bessarab I."/>
            <person name="Beier S."/>
            <person name="Buchfink B."/>
            <person name="Gorska A."/>
            <person name="Qiu G."/>
            <person name="Huson D.H."/>
            <person name="Williams R.B.H."/>
        </authorList>
    </citation>
    <scope>NUCLEOTIDE SEQUENCE [LARGE SCALE GENOMIC DNA]</scope>
    <source>
        <strain evidence="3">SSA1</strain>
    </source>
</reference>
<proteinExistence type="predicted"/>
<dbReference type="Proteomes" id="UP000509684">
    <property type="component" value="Chromosome"/>
</dbReference>
<name>A0A080M968_9PROT</name>
<dbReference type="AlphaFoldDB" id="A0A080M968"/>
<accession>A0A080M968</accession>